<keyword evidence="3" id="KW-1185">Reference proteome</keyword>
<dbReference type="EMBL" id="BAAAJX010000001">
    <property type="protein sequence ID" value="GAA1491776.1"/>
    <property type="molecule type" value="Genomic_DNA"/>
</dbReference>
<comment type="caution">
    <text evidence="2">The sequence shown here is derived from an EMBL/GenBank/DDBJ whole genome shotgun (WGS) entry which is preliminary data.</text>
</comment>
<feature type="transmembrane region" description="Helical" evidence="1">
    <location>
        <begin position="57"/>
        <end position="77"/>
    </location>
</feature>
<evidence type="ECO:0000313" key="3">
    <source>
        <dbReference type="Proteomes" id="UP001501742"/>
    </source>
</evidence>
<reference evidence="3" key="1">
    <citation type="journal article" date="2019" name="Int. J. Syst. Evol. Microbiol.">
        <title>The Global Catalogue of Microorganisms (GCM) 10K type strain sequencing project: providing services to taxonomists for standard genome sequencing and annotation.</title>
        <authorList>
            <consortium name="The Broad Institute Genomics Platform"/>
            <consortium name="The Broad Institute Genome Sequencing Center for Infectious Disease"/>
            <person name="Wu L."/>
            <person name="Ma J."/>
        </authorList>
    </citation>
    <scope>NUCLEOTIDE SEQUENCE [LARGE SCALE GENOMIC DNA]</scope>
    <source>
        <strain evidence="3">JCM 12140</strain>
    </source>
</reference>
<keyword evidence="1" id="KW-0472">Membrane</keyword>
<evidence type="ECO:0000313" key="2">
    <source>
        <dbReference type="EMBL" id="GAA1491776.1"/>
    </source>
</evidence>
<proteinExistence type="predicted"/>
<name>A0ABP4K1E7_9MICO</name>
<gene>
    <name evidence="2" type="ORF">GCM10009627_01220</name>
</gene>
<evidence type="ECO:0000256" key="1">
    <source>
        <dbReference type="SAM" id="Phobius"/>
    </source>
</evidence>
<feature type="transmembrane region" description="Helical" evidence="1">
    <location>
        <begin position="84"/>
        <end position="102"/>
    </location>
</feature>
<accession>A0ABP4K1E7</accession>
<protein>
    <submittedName>
        <fullName evidence="2">DUF1772 domain-containing protein</fullName>
    </submittedName>
</protein>
<feature type="transmembrane region" description="Helical" evidence="1">
    <location>
        <begin position="136"/>
        <end position="156"/>
    </location>
</feature>
<dbReference type="Proteomes" id="UP001501742">
    <property type="component" value="Unassembled WGS sequence"/>
</dbReference>
<keyword evidence="1" id="KW-1133">Transmembrane helix</keyword>
<sequence>MIVLAQVAALLAVLGVGLVWGTDAFCALVQRPALARVDDTALTAVMGNVHRYGGRRMPVPGVLGLVGSLAAAVLAAVTGHTAAASAAGAAFVLLVVWLVLYVRVSAPINRTLTAAADRGETPADARVLQAGWDRVIVLRAALQGLALLALGVALVLL</sequence>
<dbReference type="RefSeq" id="WP_204608324.1">
    <property type="nucleotide sequence ID" value="NZ_BAAAJX010000001.1"/>
</dbReference>
<organism evidence="2 3">
    <name type="scientific">Curtobacterium herbarum</name>
    <dbReference type="NCBI Taxonomy" id="150122"/>
    <lineage>
        <taxon>Bacteria</taxon>
        <taxon>Bacillati</taxon>
        <taxon>Actinomycetota</taxon>
        <taxon>Actinomycetes</taxon>
        <taxon>Micrococcales</taxon>
        <taxon>Microbacteriaceae</taxon>
        <taxon>Curtobacterium</taxon>
    </lineage>
</organism>
<keyword evidence="1" id="KW-0812">Transmembrane</keyword>